<dbReference type="InterPro" id="IPR007271">
    <property type="entry name" value="Nuc_sug_transpt"/>
</dbReference>
<feature type="transmembrane region" description="Helical" evidence="5">
    <location>
        <begin position="257"/>
        <end position="275"/>
    </location>
</feature>
<comment type="subcellular location">
    <subcellularLocation>
        <location evidence="1">Membrane</location>
        <topology evidence="1">Multi-pass membrane protein</topology>
    </subcellularLocation>
</comment>
<keyword evidence="3 5" id="KW-1133">Transmembrane helix</keyword>
<evidence type="ECO:0000313" key="7">
    <source>
        <dbReference type="Proteomes" id="UP001281614"/>
    </source>
</evidence>
<sequence length="387" mass="41798">MCDDIEPQARRSPWAASTSLTLLVIQNSLSLILLHKIQQPSLDDRNRYEPLTTVILSETLKLAICVAVLGFDKAPELGRTNKIQLITDNLRDGHLKAAAPAVLYTIAAVLQSLGARNLDGMSFVVLSQLKLILTPIFSVVILRQSLTVLQWVCLFAIGAGIVLVQTTASSTATFDSKYGQDLRLGAISMLISGTCVALAGILMESILKGPNRFFVRNSQLAAYACLCAGLSLLMRFATTVTGPVSNEIASFFKGYHVLVWAFVLLQAAGGFIVAWSVRVSSTVSKNYAQAVGFMIASIGPSLLSPHITSLRVSQWFYLHRLASNKITIQTLTGVGFVTAGVLGSLGDYRKPMNAVSGADTDRDIEKSTLHTREQLDGKYPLAASVHR</sequence>
<gene>
    <name evidence="6" type="ORF">CKAH01_01971</name>
</gene>
<dbReference type="EMBL" id="VYYT01000444">
    <property type="protein sequence ID" value="KAK2735590.1"/>
    <property type="molecule type" value="Genomic_DNA"/>
</dbReference>
<evidence type="ECO:0000256" key="1">
    <source>
        <dbReference type="ARBA" id="ARBA00004141"/>
    </source>
</evidence>
<dbReference type="PANTHER" id="PTHR10231">
    <property type="entry name" value="NUCLEOTIDE-SUGAR TRANSMEMBRANE TRANSPORTER"/>
    <property type="match status" value="1"/>
</dbReference>
<accession>A0AAD9Y5F6</accession>
<feature type="transmembrane region" description="Helical" evidence="5">
    <location>
        <begin position="93"/>
        <end position="114"/>
    </location>
</feature>
<dbReference type="GO" id="GO:0000139">
    <property type="term" value="C:Golgi membrane"/>
    <property type="evidence" value="ECO:0007669"/>
    <property type="project" value="InterPro"/>
</dbReference>
<dbReference type="InterPro" id="IPR037185">
    <property type="entry name" value="EmrE-like"/>
</dbReference>
<evidence type="ECO:0000256" key="3">
    <source>
        <dbReference type="ARBA" id="ARBA00022989"/>
    </source>
</evidence>
<organism evidence="6 7">
    <name type="scientific">Colletotrichum kahawae</name>
    <name type="common">Coffee berry disease fungus</name>
    <dbReference type="NCBI Taxonomy" id="34407"/>
    <lineage>
        <taxon>Eukaryota</taxon>
        <taxon>Fungi</taxon>
        <taxon>Dikarya</taxon>
        <taxon>Ascomycota</taxon>
        <taxon>Pezizomycotina</taxon>
        <taxon>Sordariomycetes</taxon>
        <taxon>Hypocreomycetidae</taxon>
        <taxon>Glomerellales</taxon>
        <taxon>Glomerellaceae</taxon>
        <taxon>Colletotrichum</taxon>
        <taxon>Colletotrichum gloeosporioides species complex</taxon>
    </lineage>
</organism>
<feature type="transmembrane region" description="Helical" evidence="5">
    <location>
        <begin position="287"/>
        <end position="306"/>
    </location>
</feature>
<protein>
    <submittedName>
        <fullName evidence="6">UDP-galactose transporter</fullName>
    </submittedName>
</protein>
<dbReference type="SUPFAM" id="SSF103481">
    <property type="entry name" value="Multidrug resistance efflux transporter EmrE"/>
    <property type="match status" value="1"/>
</dbReference>
<dbReference type="Gene3D" id="1.10.3730.20">
    <property type="match status" value="1"/>
</dbReference>
<feature type="transmembrane region" description="Helical" evidence="5">
    <location>
        <begin position="219"/>
        <end position="237"/>
    </location>
</feature>
<feature type="transmembrane region" description="Helical" evidence="5">
    <location>
        <begin position="186"/>
        <end position="207"/>
    </location>
</feature>
<feature type="transmembrane region" description="Helical" evidence="5">
    <location>
        <begin position="326"/>
        <end position="345"/>
    </location>
</feature>
<dbReference type="Pfam" id="PF04142">
    <property type="entry name" value="Nuc_sug_transp"/>
    <property type="match status" value="1"/>
</dbReference>
<dbReference type="Proteomes" id="UP001281614">
    <property type="component" value="Unassembled WGS sequence"/>
</dbReference>
<feature type="transmembrane region" description="Helical" evidence="5">
    <location>
        <begin position="120"/>
        <end position="141"/>
    </location>
</feature>
<dbReference type="GO" id="GO:0015165">
    <property type="term" value="F:pyrimidine nucleotide-sugar transmembrane transporter activity"/>
    <property type="evidence" value="ECO:0007669"/>
    <property type="project" value="InterPro"/>
</dbReference>
<keyword evidence="7" id="KW-1185">Reference proteome</keyword>
<evidence type="ECO:0000256" key="4">
    <source>
        <dbReference type="ARBA" id="ARBA00023136"/>
    </source>
</evidence>
<feature type="transmembrane region" description="Helical" evidence="5">
    <location>
        <begin position="12"/>
        <end position="34"/>
    </location>
</feature>
<name>A0AAD9Y5F6_COLKA</name>
<feature type="transmembrane region" description="Helical" evidence="5">
    <location>
        <begin position="54"/>
        <end position="72"/>
    </location>
</feature>
<comment type="caution">
    <text evidence="6">The sequence shown here is derived from an EMBL/GenBank/DDBJ whole genome shotgun (WGS) entry which is preliminary data.</text>
</comment>
<keyword evidence="4 5" id="KW-0472">Membrane</keyword>
<dbReference type="AlphaFoldDB" id="A0AAD9Y5F6"/>
<keyword evidence="2 5" id="KW-0812">Transmembrane</keyword>
<evidence type="ECO:0000256" key="5">
    <source>
        <dbReference type="SAM" id="Phobius"/>
    </source>
</evidence>
<feature type="transmembrane region" description="Helical" evidence="5">
    <location>
        <begin position="148"/>
        <end position="166"/>
    </location>
</feature>
<proteinExistence type="predicted"/>
<reference evidence="6" key="1">
    <citation type="submission" date="2023-02" db="EMBL/GenBank/DDBJ databases">
        <title>Colletotrichum kahawae CIFC_Que2 genome sequencing and assembly.</title>
        <authorList>
            <person name="Baroncelli R."/>
        </authorList>
    </citation>
    <scope>NUCLEOTIDE SEQUENCE</scope>
    <source>
        <strain evidence="6">CIFC_Que2</strain>
    </source>
</reference>
<evidence type="ECO:0000256" key="2">
    <source>
        <dbReference type="ARBA" id="ARBA00022692"/>
    </source>
</evidence>
<evidence type="ECO:0000313" key="6">
    <source>
        <dbReference type="EMBL" id="KAK2735590.1"/>
    </source>
</evidence>